<accession>A0A2T7A4R0</accession>
<sequence>MEIVINVAGDLAEDEKLIDEFTHSRTGKFAMLQDQLQIPRKDPKNDEVNSLKPIIQSQTNTLRYDPIRQPLCNSTGGGVGEISLPLSLEIVATNNSLADNEGAVEG</sequence>
<dbReference type="OrthoDB" id="4457at2759"/>
<dbReference type="EMBL" id="NESQ01000024">
    <property type="protein sequence ID" value="PUU82655.1"/>
    <property type="molecule type" value="Genomic_DNA"/>
</dbReference>
<keyword evidence="2" id="KW-1185">Reference proteome</keyword>
<name>A0A2T7A4R0_TUBBO</name>
<gene>
    <name evidence="1" type="ORF">B9Z19DRAFT_1190245</name>
</gene>
<dbReference type="Proteomes" id="UP000244722">
    <property type="component" value="Unassembled WGS sequence"/>
</dbReference>
<protein>
    <submittedName>
        <fullName evidence="1">Uncharacterized protein</fullName>
    </submittedName>
</protein>
<reference evidence="1 2" key="1">
    <citation type="submission" date="2017-04" db="EMBL/GenBank/DDBJ databases">
        <title>Draft genome sequence of Tuber borchii Vittad., a whitish edible truffle.</title>
        <authorList>
            <consortium name="DOE Joint Genome Institute"/>
            <person name="Murat C."/>
            <person name="Kuo A."/>
            <person name="Barry K.W."/>
            <person name="Clum A."/>
            <person name="Dockter R.B."/>
            <person name="Fauchery L."/>
            <person name="Iotti M."/>
            <person name="Kohler A."/>
            <person name="Labutti K."/>
            <person name="Lindquist E.A."/>
            <person name="Lipzen A."/>
            <person name="Ohm R.A."/>
            <person name="Wang M."/>
            <person name="Grigoriev I.V."/>
            <person name="Zambonelli A."/>
            <person name="Martin F.M."/>
        </authorList>
    </citation>
    <scope>NUCLEOTIDE SEQUENCE [LARGE SCALE GENOMIC DNA]</scope>
    <source>
        <strain evidence="1 2">Tbo3840</strain>
    </source>
</reference>
<proteinExistence type="predicted"/>
<comment type="caution">
    <text evidence="1">The sequence shown here is derived from an EMBL/GenBank/DDBJ whole genome shotgun (WGS) entry which is preliminary data.</text>
</comment>
<evidence type="ECO:0000313" key="2">
    <source>
        <dbReference type="Proteomes" id="UP000244722"/>
    </source>
</evidence>
<dbReference type="AlphaFoldDB" id="A0A2T7A4R0"/>
<organism evidence="1 2">
    <name type="scientific">Tuber borchii</name>
    <name type="common">White truffle</name>
    <dbReference type="NCBI Taxonomy" id="42251"/>
    <lineage>
        <taxon>Eukaryota</taxon>
        <taxon>Fungi</taxon>
        <taxon>Dikarya</taxon>
        <taxon>Ascomycota</taxon>
        <taxon>Pezizomycotina</taxon>
        <taxon>Pezizomycetes</taxon>
        <taxon>Pezizales</taxon>
        <taxon>Tuberaceae</taxon>
        <taxon>Tuber</taxon>
    </lineage>
</organism>
<evidence type="ECO:0000313" key="1">
    <source>
        <dbReference type="EMBL" id="PUU82655.1"/>
    </source>
</evidence>